<dbReference type="PANTHER" id="PTHR14969">
    <property type="entry name" value="SPHINGOSINE-1-PHOSPHATE PHOSPHOHYDROLASE"/>
    <property type="match status" value="1"/>
</dbReference>
<keyword evidence="2 8" id="KW-0812">Transmembrane</keyword>
<keyword evidence="6 8" id="KW-0472">Membrane</keyword>
<dbReference type="OrthoDB" id="301434at2759"/>
<keyword evidence="5 8" id="KW-1133">Transmembrane helix</keyword>
<comment type="similarity">
    <text evidence="7">Belongs to the type 2 lipid phosphate phosphatase family.</text>
</comment>
<dbReference type="STRING" id="1071381.G8BPP8"/>
<feature type="domain" description="Phosphatidic acid phosphatase type 2/haloperoxidase" evidence="9">
    <location>
        <begin position="107"/>
        <end position="227"/>
    </location>
</feature>
<evidence type="ECO:0000256" key="6">
    <source>
        <dbReference type="ARBA" id="ARBA00023136"/>
    </source>
</evidence>
<dbReference type="Proteomes" id="UP000005666">
    <property type="component" value="Chromosome 2"/>
</dbReference>
<evidence type="ECO:0000313" key="10">
    <source>
        <dbReference type="EMBL" id="CCE61979.1"/>
    </source>
</evidence>
<evidence type="ECO:0000256" key="2">
    <source>
        <dbReference type="ARBA" id="ARBA00022692"/>
    </source>
</evidence>
<dbReference type="GO" id="GO:0042392">
    <property type="term" value="F:sphingosine-1-phosphate phosphatase activity"/>
    <property type="evidence" value="ECO:0007669"/>
    <property type="project" value="TreeGrafter"/>
</dbReference>
<dbReference type="Gene3D" id="1.20.144.10">
    <property type="entry name" value="Phosphatidic acid phosphatase type 2/haloperoxidase"/>
    <property type="match status" value="1"/>
</dbReference>
<dbReference type="InterPro" id="IPR036938">
    <property type="entry name" value="PAP2/HPO_sf"/>
</dbReference>
<dbReference type="HOGENOM" id="CLU_019266_1_1_1"/>
<keyword evidence="4" id="KW-0256">Endoplasmic reticulum</keyword>
<dbReference type="KEGG" id="tpf:TPHA_0B03070"/>
<evidence type="ECO:0000259" key="9">
    <source>
        <dbReference type="SMART" id="SM00014"/>
    </source>
</evidence>
<reference evidence="10 11" key="1">
    <citation type="journal article" date="2011" name="Proc. Natl. Acad. Sci. U.S.A.">
        <title>Evolutionary erosion of yeast sex chromosomes by mating-type switching accidents.</title>
        <authorList>
            <person name="Gordon J.L."/>
            <person name="Armisen D."/>
            <person name="Proux-Wera E."/>
            <person name="Oheigeartaigh S.S."/>
            <person name="Byrne K.P."/>
            <person name="Wolfe K.H."/>
        </authorList>
    </citation>
    <scope>NUCLEOTIDE SEQUENCE [LARGE SCALE GENOMIC DNA]</scope>
    <source>
        <strain evidence="11">ATCC 24235 / CBS 4417 / NBRC 1672 / NRRL Y-8282 / UCD 70-5</strain>
    </source>
</reference>
<name>G8BPP8_TETPH</name>
<evidence type="ECO:0000256" key="8">
    <source>
        <dbReference type="SAM" id="Phobius"/>
    </source>
</evidence>
<dbReference type="SMART" id="SM00014">
    <property type="entry name" value="acidPPc"/>
    <property type="match status" value="1"/>
</dbReference>
<dbReference type="AlphaFoldDB" id="G8BPP8"/>
<dbReference type="GO" id="GO:0005789">
    <property type="term" value="C:endoplasmic reticulum membrane"/>
    <property type="evidence" value="ECO:0007669"/>
    <property type="project" value="UniProtKB-SubCell"/>
</dbReference>
<sequence>MTHLTIARTRSLSNPNVFSGSKENILVDPGNHPDSHFEPHMSPLRFKMRSYLLQYTDSQSTYLAKWQQYYRSDFLDIYFSYSASLASHTFYVICLPIPVFFDQYNLVRDLVYIIGSSIYLSGFLKDYWCLPRPQSPPVKRITLSEYTSKEYGAPSSHTANAVGVTLLFLLRIWQHDYISIGWKLFYLCLAIFYNLTLVLGRVYCGMHGILDITSGAIIGVICFLARLTIPPFLKSMNFHPSEYLLFPMISTACGLFILLYQTVPIDVCPCFDDTVAFIGVLVGMDVSHWAIERYSLEHVVNNLGDLERASTLLVSTKFLLGVILVVVWKYALSKPFLIFLLKNILRIKDDRKLIEAKVTAWQAEHPHECAPYFGRSKFEIYLRFLSYIGIPLTVLLFCPYLFTTIGLIVP</sequence>
<comment type="subcellular location">
    <subcellularLocation>
        <location evidence="1">Endoplasmic reticulum membrane</location>
        <topology evidence="1">Multi-pass membrane protein</topology>
    </subcellularLocation>
</comment>
<protein>
    <recommendedName>
        <fullName evidence="9">Phosphatidic acid phosphatase type 2/haloperoxidase domain-containing protein</fullName>
    </recommendedName>
</protein>
<feature type="transmembrane region" description="Helical" evidence="8">
    <location>
        <begin position="384"/>
        <end position="409"/>
    </location>
</feature>
<gene>
    <name evidence="10" type="primary">TPHA0B03070</name>
    <name evidence="10" type="ordered locus">TPHA_0B03070</name>
</gene>
<dbReference type="InterPro" id="IPR000326">
    <property type="entry name" value="PAP2/HPO"/>
</dbReference>
<organism evidence="10 11">
    <name type="scientific">Tetrapisispora phaffii (strain ATCC 24235 / CBS 4417 / NBRC 1672 / NRRL Y-8282 / UCD 70-5)</name>
    <name type="common">Yeast</name>
    <name type="synonym">Fabospora phaffii</name>
    <dbReference type="NCBI Taxonomy" id="1071381"/>
    <lineage>
        <taxon>Eukaryota</taxon>
        <taxon>Fungi</taxon>
        <taxon>Dikarya</taxon>
        <taxon>Ascomycota</taxon>
        <taxon>Saccharomycotina</taxon>
        <taxon>Saccharomycetes</taxon>
        <taxon>Saccharomycetales</taxon>
        <taxon>Saccharomycetaceae</taxon>
        <taxon>Tetrapisispora</taxon>
    </lineage>
</organism>
<accession>G8BPP8</accession>
<keyword evidence="3" id="KW-0378">Hydrolase</keyword>
<dbReference type="EMBL" id="HE612857">
    <property type="protein sequence ID" value="CCE61979.1"/>
    <property type="molecule type" value="Genomic_DNA"/>
</dbReference>
<feature type="transmembrane region" description="Helical" evidence="8">
    <location>
        <begin position="245"/>
        <end position="263"/>
    </location>
</feature>
<dbReference type="GeneID" id="11534771"/>
<feature type="transmembrane region" description="Helical" evidence="8">
    <location>
        <begin position="184"/>
        <end position="204"/>
    </location>
</feature>
<proteinExistence type="inferred from homology"/>
<evidence type="ECO:0000256" key="3">
    <source>
        <dbReference type="ARBA" id="ARBA00022801"/>
    </source>
</evidence>
<dbReference type="PANTHER" id="PTHR14969:SF28">
    <property type="entry name" value="DIHYDROSPHINGOSINE 1-PHOSPHATE PHOSPHATASE LCB3-RELATED"/>
    <property type="match status" value="1"/>
</dbReference>
<feature type="transmembrane region" description="Helical" evidence="8">
    <location>
        <begin position="78"/>
        <end position="98"/>
    </location>
</feature>
<dbReference type="SUPFAM" id="SSF48317">
    <property type="entry name" value="Acid phosphatase/Vanadium-dependent haloperoxidase"/>
    <property type="match status" value="1"/>
</dbReference>
<dbReference type="CDD" id="cd03388">
    <property type="entry name" value="PAP2_SPPase1"/>
    <property type="match status" value="1"/>
</dbReference>
<dbReference type="RefSeq" id="XP_003684413.1">
    <property type="nucleotide sequence ID" value="XM_003684365.1"/>
</dbReference>
<dbReference type="Pfam" id="PF01569">
    <property type="entry name" value="PAP2"/>
    <property type="match status" value="1"/>
</dbReference>
<evidence type="ECO:0000256" key="7">
    <source>
        <dbReference type="ARBA" id="ARBA00038324"/>
    </source>
</evidence>
<evidence type="ECO:0000256" key="1">
    <source>
        <dbReference type="ARBA" id="ARBA00004477"/>
    </source>
</evidence>
<feature type="transmembrane region" description="Helical" evidence="8">
    <location>
        <begin position="275"/>
        <end position="291"/>
    </location>
</feature>
<dbReference type="OMA" id="GRWEYPY"/>
<feature type="transmembrane region" description="Helical" evidence="8">
    <location>
        <begin position="216"/>
        <end position="233"/>
    </location>
</feature>
<evidence type="ECO:0000313" key="11">
    <source>
        <dbReference type="Proteomes" id="UP000005666"/>
    </source>
</evidence>
<dbReference type="eggNOG" id="KOG2822">
    <property type="taxonomic scope" value="Eukaryota"/>
</dbReference>
<keyword evidence="11" id="KW-1185">Reference proteome</keyword>
<feature type="transmembrane region" description="Helical" evidence="8">
    <location>
        <begin position="311"/>
        <end position="332"/>
    </location>
</feature>
<evidence type="ECO:0000256" key="5">
    <source>
        <dbReference type="ARBA" id="ARBA00022989"/>
    </source>
</evidence>
<dbReference type="GO" id="GO:0006629">
    <property type="term" value="P:lipid metabolic process"/>
    <property type="evidence" value="ECO:0007669"/>
    <property type="project" value="UniProtKB-ARBA"/>
</dbReference>
<evidence type="ECO:0000256" key="4">
    <source>
        <dbReference type="ARBA" id="ARBA00022824"/>
    </source>
</evidence>